<evidence type="ECO:0000313" key="2">
    <source>
        <dbReference type="Proteomes" id="UP000077069"/>
    </source>
</evidence>
<protein>
    <submittedName>
        <fullName evidence="1">Uncharacterized protein</fullName>
    </submittedName>
</protein>
<gene>
    <name evidence="1" type="ORF">CC84DRAFT_707932</name>
</gene>
<dbReference type="GeneID" id="28770611"/>
<name>A0A177CLQ9_9PLEO</name>
<dbReference type="AlphaFoldDB" id="A0A177CLQ9"/>
<keyword evidence="2" id="KW-1185">Reference proteome</keyword>
<dbReference type="OrthoDB" id="10637383at2759"/>
<evidence type="ECO:0000313" key="1">
    <source>
        <dbReference type="EMBL" id="OAG07717.1"/>
    </source>
</evidence>
<organism evidence="1 2">
    <name type="scientific">Paraphaeosphaeria sporulosa</name>
    <dbReference type="NCBI Taxonomy" id="1460663"/>
    <lineage>
        <taxon>Eukaryota</taxon>
        <taxon>Fungi</taxon>
        <taxon>Dikarya</taxon>
        <taxon>Ascomycota</taxon>
        <taxon>Pezizomycotina</taxon>
        <taxon>Dothideomycetes</taxon>
        <taxon>Pleosporomycetidae</taxon>
        <taxon>Pleosporales</taxon>
        <taxon>Massarineae</taxon>
        <taxon>Didymosphaeriaceae</taxon>
        <taxon>Paraphaeosphaeria</taxon>
    </lineage>
</organism>
<proteinExistence type="predicted"/>
<accession>A0A177CLQ9</accession>
<dbReference type="EMBL" id="KV441551">
    <property type="protein sequence ID" value="OAG07717.1"/>
    <property type="molecule type" value="Genomic_DNA"/>
</dbReference>
<reference evidence="1 2" key="1">
    <citation type="submission" date="2016-05" db="EMBL/GenBank/DDBJ databases">
        <title>Comparative analysis of secretome profiles of manganese(II)-oxidizing ascomycete fungi.</title>
        <authorList>
            <consortium name="DOE Joint Genome Institute"/>
            <person name="Zeiner C.A."/>
            <person name="Purvine S.O."/>
            <person name="Zink E.M."/>
            <person name="Wu S."/>
            <person name="Pasa-Tolic L."/>
            <person name="Chaput D.L."/>
            <person name="Haridas S."/>
            <person name="Grigoriev I.V."/>
            <person name="Santelli C.M."/>
            <person name="Hansel C.M."/>
        </authorList>
    </citation>
    <scope>NUCLEOTIDE SEQUENCE [LARGE SCALE GENOMIC DNA]</scope>
    <source>
        <strain evidence="1 2">AP3s5-JAC2a</strain>
    </source>
</reference>
<sequence length="156" mass="17468">MRASTARSSQRQVATGGATNVAACRENGYCSPCRAGWDGRNGQRLHWCYKDAHCRDRSSRPLTAKSLQPSPSTLDGWCNLGPYTRGSARPSHRILYFRLRKQRNVFTSELRIQASCEPHQLSPTRHLSTIMAQPTLIQLPYNEADISLAILAINQN</sequence>
<dbReference type="RefSeq" id="XP_018038082.1">
    <property type="nucleotide sequence ID" value="XM_018187125.1"/>
</dbReference>
<dbReference type="InParanoid" id="A0A177CLQ9"/>
<dbReference type="Proteomes" id="UP000077069">
    <property type="component" value="Unassembled WGS sequence"/>
</dbReference>